<organism evidence="2 3">
    <name type="scientific">Portunus trituberculatus</name>
    <name type="common">Swimming crab</name>
    <name type="synonym">Neptunus trituberculatus</name>
    <dbReference type="NCBI Taxonomy" id="210409"/>
    <lineage>
        <taxon>Eukaryota</taxon>
        <taxon>Metazoa</taxon>
        <taxon>Ecdysozoa</taxon>
        <taxon>Arthropoda</taxon>
        <taxon>Crustacea</taxon>
        <taxon>Multicrustacea</taxon>
        <taxon>Malacostraca</taxon>
        <taxon>Eumalacostraca</taxon>
        <taxon>Eucarida</taxon>
        <taxon>Decapoda</taxon>
        <taxon>Pleocyemata</taxon>
        <taxon>Brachyura</taxon>
        <taxon>Eubrachyura</taxon>
        <taxon>Portunoidea</taxon>
        <taxon>Portunidae</taxon>
        <taxon>Portuninae</taxon>
        <taxon>Portunus</taxon>
    </lineage>
</organism>
<evidence type="ECO:0000313" key="3">
    <source>
        <dbReference type="Proteomes" id="UP000324222"/>
    </source>
</evidence>
<name>A0A5B7HI16_PORTR</name>
<proteinExistence type="predicted"/>
<sequence>MEIQKQAGSSRVYQRKCPTKPNHSPHLIQLPFSRPALSSVVSLPVDQLQQQQHLLLILYYGYKSNIIFNPLRSQIHIIFAISWKHQVVSIFSTTDT</sequence>
<keyword evidence="3" id="KW-1185">Reference proteome</keyword>
<dbReference type="AlphaFoldDB" id="A0A5B7HI16"/>
<evidence type="ECO:0000313" key="2">
    <source>
        <dbReference type="EMBL" id="MPC72080.1"/>
    </source>
</evidence>
<gene>
    <name evidence="2" type="ORF">E2C01_066373</name>
</gene>
<reference evidence="2 3" key="1">
    <citation type="submission" date="2019-05" db="EMBL/GenBank/DDBJ databases">
        <title>Another draft genome of Portunus trituberculatus and its Hox gene families provides insights of decapod evolution.</title>
        <authorList>
            <person name="Jeong J.-H."/>
            <person name="Song I."/>
            <person name="Kim S."/>
            <person name="Choi T."/>
            <person name="Kim D."/>
            <person name="Ryu S."/>
            <person name="Kim W."/>
        </authorList>
    </citation>
    <scope>NUCLEOTIDE SEQUENCE [LARGE SCALE GENOMIC DNA]</scope>
    <source>
        <tissue evidence="2">Muscle</tissue>
    </source>
</reference>
<feature type="compositionally biased region" description="Polar residues" evidence="1">
    <location>
        <begin position="1"/>
        <end position="12"/>
    </location>
</feature>
<comment type="caution">
    <text evidence="2">The sequence shown here is derived from an EMBL/GenBank/DDBJ whole genome shotgun (WGS) entry which is preliminary data.</text>
</comment>
<protein>
    <submittedName>
        <fullName evidence="2">Uncharacterized protein</fullName>
    </submittedName>
</protein>
<evidence type="ECO:0000256" key="1">
    <source>
        <dbReference type="SAM" id="MobiDB-lite"/>
    </source>
</evidence>
<dbReference type="EMBL" id="VSRR010034097">
    <property type="protein sequence ID" value="MPC72080.1"/>
    <property type="molecule type" value="Genomic_DNA"/>
</dbReference>
<feature type="region of interest" description="Disordered" evidence="1">
    <location>
        <begin position="1"/>
        <end position="22"/>
    </location>
</feature>
<accession>A0A5B7HI16</accession>
<dbReference type="Proteomes" id="UP000324222">
    <property type="component" value="Unassembled WGS sequence"/>
</dbReference>